<dbReference type="EMBL" id="VBPB01000082">
    <property type="protein sequence ID" value="TMQ73078.1"/>
    <property type="molecule type" value="Genomic_DNA"/>
</dbReference>
<dbReference type="SMART" id="SM00028">
    <property type="entry name" value="TPR"/>
    <property type="match status" value="3"/>
</dbReference>
<feature type="repeat" description="TPR" evidence="1">
    <location>
        <begin position="352"/>
        <end position="385"/>
    </location>
</feature>
<sequence length="436" mass="45862">MVRMAGGAGAGADAARPAGSARRRPARGAGLWRARLRVLLAALHLYLLPFYLCGTVALVLETGWPPRAGLARPRPGDAPPRPDPRAVTIGRVALLATLAMVSSLGAIRDTRLALAEAPTETRAAGVWLRAHGISGRIFARKPNVAYFAGMDYVPMPNATGLSNLLAAARAERVDVLFLSPIELGTRPQFEPLAYATQPIPGLALLQSSAPTLDHAFVLFRFTGEVASDGVLDSALVTASEHYAAMPNASNRARFALAGNLINLGRAREALAPLAAAEQASPRDPLVARWQAQANLALGDYARAAAACRRAIALGSDTAWERGQLGRSLVKLGRAGEALPLLRAAVAAEPANAEFVESLGAAYYDLGDFAAAMPSFERTLALQPGDQQALYHAARILLRNGERSRAVTLLRGARERAAFTLEALSALADSLGVAGVE</sequence>
<evidence type="ECO:0000313" key="4">
    <source>
        <dbReference type="EMBL" id="TMQ73078.1"/>
    </source>
</evidence>
<gene>
    <name evidence="4" type="ORF">E6K81_05710</name>
</gene>
<organism evidence="4 5">
    <name type="scientific">Eiseniibacteriota bacterium</name>
    <dbReference type="NCBI Taxonomy" id="2212470"/>
    <lineage>
        <taxon>Bacteria</taxon>
        <taxon>Candidatus Eiseniibacteriota</taxon>
    </lineage>
</organism>
<feature type="compositionally biased region" description="Gly residues" evidence="2">
    <location>
        <begin position="1"/>
        <end position="10"/>
    </location>
</feature>
<protein>
    <submittedName>
        <fullName evidence="4">Tetratricopeptide repeat protein</fullName>
    </submittedName>
</protein>
<dbReference type="InterPro" id="IPR011990">
    <property type="entry name" value="TPR-like_helical_dom_sf"/>
</dbReference>
<evidence type="ECO:0000256" key="3">
    <source>
        <dbReference type="SAM" id="Phobius"/>
    </source>
</evidence>
<reference evidence="4 5" key="1">
    <citation type="journal article" date="2019" name="Nat. Microbiol.">
        <title>Mediterranean grassland soil C-N compound turnover is dependent on rainfall and depth, and is mediated by genomically divergent microorganisms.</title>
        <authorList>
            <person name="Diamond S."/>
            <person name="Andeer P.F."/>
            <person name="Li Z."/>
            <person name="Crits-Christoph A."/>
            <person name="Burstein D."/>
            <person name="Anantharaman K."/>
            <person name="Lane K.R."/>
            <person name="Thomas B.C."/>
            <person name="Pan C."/>
            <person name="Northen T.R."/>
            <person name="Banfield J.F."/>
        </authorList>
    </citation>
    <scope>NUCLEOTIDE SEQUENCE [LARGE SCALE GENOMIC DNA]</scope>
    <source>
        <strain evidence="4">WS_11</strain>
    </source>
</reference>
<proteinExistence type="predicted"/>
<keyword evidence="3" id="KW-0812">Transmembrane</keyword>
<dbReference type="AlphaFoldDB" id="A0A538UAZ5"/>
<evidence type="ECO:0000313" key="5">
    <source>
        <dbReference type="Proteomes" id="UP000319771"/>
    </source>
</evidence>
<dbReference type="PANTHER" id="PTHR12558">
    <property type="entry name" value="CELL DIVISION CYCLE 16,23,27"/>
    <property type="match status" value="1"/>
</dbReference>
<keyword evidence="1" id="KW-0802">TPR repeat</keyword>
<keyword evidence="3" id="KW-1133">Transmembrane helix</keyword>
<evidence type="ECO:0000256" key="2">
    <source>
        <dbReference type="SAM" id="MobiDB-lite"/>
    </source>
</evidence>
<comment type="caution">
    <text evidence="4">The sequence shown here is derived from an EMBL/GenBank/DDBJ whole genome shotgun (WGS) entry which is preliminary data.</text>
</comment>
<dbReference type="PROSITE" id="PS50005">
    <property type="entry name" value="TPR"/>
    <property type="match status" value="1"/>
</dbReference>
<dbReference type="Pfam" id="PF13432">
    <property type="entry name" value="TPR_16"/>
    <property type="match status" value="2"/>
</dbReference>
<evidence type="ECO:0000256" key="1">
    <source>
        <dbReference type="PROSITE-ProRule" id="PRU00339"/>
    </source>
</evidence>
<feature type="compositionally biased region" description="Low complexity" evidence="2">
    <location>
        <begin position="11"/>
        <end position="20"/>
    </location>
</feature>
<feature type="region of interest" description="Disordered" evidence="2">
    <location>
        <begin position="1"/>
        <end position="21"/>
    </location>
</feature>
<dbReference type="PROSITE" id="PS50293">
    <property type="entry name" value="TPR_REGION"/>
    <property type="match status" value="1"/>
</dbReference>
<name>A0A538UAZ5_UNCEI</name>
<dbReference type="PANTHER" id="PTHR12558:SF13">
    <property type="entry name" value="CELL DIVISION CYCLE PROTEIN 27 HOMOLOG"/>
    <property type="match status" value="1"/>
</dbReference>
<dbReference type="SUPFAM" id="SSF48452">
    <property type="entry name" value="TPR-like"/>
    <property type="match status" value="1"/>
</dbReference>
<accession>A0A538UAZ5</accession>
<dbReference type="Proteomes" id="UP000319771">
    <property type="component" value="Unassembled WGS sequence"/>
</dbReference>
<dbReference type="Gene3D" id="1.25.40.10">
    <property type="entry name" value="Tetratricopeptide repeat domain"/>
    <property type="match status" value="1"/>
</dbReference>
<keyword evidence="3" id="KW-0472">Membrane</keyword>
<dbReference type="InterPro" id="IPR019734">
    <property type="entry name" value="TPR_rpt"/>
</dbReference>
<feature type="transmembrane region" description="Helical" evidence="3">
    <location>
        <begin position="38"/>
        <end position="60"/>
    </location>
</feature>